<feature type="compositionally biased region" description="Basic and acidic residues" evidence="1">
    <location>
        <begin position="102"/>
        <end position="112"/>
    </location>
</feature>
<gene>
    <name evidence="3" type="ORF">V1264_017203</name>
</gene>
<dbReference type="EMBL" id="JBAMIC010000007">
    <property type="protein sequence ID" value="KAK7105879.1"/>
    <property type="molecule type" value="Genomic_DNA"/>
</dbReference>
<keyword evidence="2" id="KW-0812">Transmembrane</keyword>
<evidence type="ECO:0000313" key="4">
    <source>
        <dbReference type="Proteomes" id="UP001374579"/>
    </source>
</evidence>
<keyword evidence="2" id="KW-0472">Membrane</keyword>
<name>A0AAN9BJ62_9CAEN</name>
<organism evidence="3 4">
    <name type="scientific">Littorina saxatilis</name>
    <dbReference type="NCBI Taxonomy" id="31220"/>
    <lineage>
        <taxon>Eukaryota</taxon>
        <taxon>Metazoa</taxon>
        <taxon>Spiralia</taxon>
        <taxon>Lophotrochozoa</taxon>
        <taxon>Mollusca</taxon>
        <taxon>Gastropoda</taxon>
        <taxon>Caenogastropoda</taxon>
        <taxon>Littorinimorpha</taxon>
        <taxon>Littorinoidea</taxon>
        <taxon>Littorinidae</taxon>
        <taxon>Littorina</taxon>
    </lineage>
</organism>
<evidence type="ECO:0000256" key="1">
    <source>
        <dbReference type="SAM" id="MobiDB-lite"/>
    </source>
</evidence>
<protein>
    <submittedName>
        <fullName evidence="3">Uncharacterized protein</fullName>
    </submittedName>
</protein>
<feature type="region of interest" description="Disordered" evidence="1">
    <location>
        <begin position="244"/>
        <end position="271"/>
    </location>
</feature>
<keyword evidence="4" id="KW-1185">Reference proteome</keyword>
<accession>A0AAN9BJ62</accession>
<feature type="region of interest" description="Disordered" evidence="1">
    <location>
        <begin position="102"/>
        <end position="149"/>
    </location>
</feature>
<comment type="caution">
    <text evidence="3">The sequence shown here is derived from an EMBL/GenBank/DDBJ whole genome shotgun (WGS) entry which is preliminary data.</text>
</comment>
<dbReference type="AlphaFoldDB" id="A0AAN9BJ62"/>
<proteinExistence type="predicted"/>
<reference evidence="3 4" key="1">
    <citation type="submission" date="2024-02" db="EMBL/GenBank/DDBJ databases">
        <title>Chromosome-scale genome assembly of the rough periwinkle Littorina saxatilis.</title>
        <authorList>
            <person name="De Jode A."/>
            <person name="Faria R."/>
            <person name="Formenti G."/>
            <person name="Sims Y."/>
            <person name="Smith T.P."/>
            <person name="Tracey A."/>
            <person name="Wood J.M.D."/>
            <person name="Zagrodzka Z.B."/>
            <person name="Johannesson K."/>
            <person name="Butlin R.K."/>
            <person name="Leder E.H."/>
        </authorList>
    </citation>
    <scope>NUCLEOTIDE SEQUENCE [LARGE SCALE GENOMIC DNA]</scope>
    <source>
        <strain evidence="3">Snail1</strain>
        <tissue evidence="3">Muscle</tissue>
    </source>
</reference>
<sequence>MFALPEPNVSITDNAGVVMKPQLNNLTLDFNVTGQCDTTHSLACRADNGVQSSEKMIVLFVECDTDSRMTPYLYTIGGGVLGTIVLVIVSVTIICLRRKGKPNRESQSREIRTNQPTSQRRTVSTITSCSNNTEPQHSHIHTPRDVTPPTRHVTFPANTVHGPIPSTSTPFIQIVIPNDRLGIQIVSEPTVLRSRPELRDDARPGVTEPRLYDNASHLGSQRTLHYDGSRSRSFETSQNLTVVNNSEFIPSPDYLQDTPEEEDQPGGERDQ</sequence>
<evidence type="ECO:0000313" key="3">
    <source>
        <dbReference type="EMBL" id="KAK7105879.1"/>
    </source>
</evidence>
<evidence type="ECO:0000256" key="2">
    <source>
        <dbReference type="SAM" id="Phobius"/>
    </source>
</evidence>
<dbReference type="Proteomes" id="UP001374579">
    <property type="component" value="Unassembled WGS sequence"/>
</dbReference>
<keyword evidence="2" id="KW-1133">Transmembrane helix</keyword>
<feature type="compositionally biased region" description="Polar residues" evidence="1">
    <location>
        <begin position="113"/>
        <end position="135"/>
    </location>
</feature>
<feature type="transmembrane region" description="Helical" evidence="2">
    <location>
        <begin position="72"/>
        <end position="96"/>
    </location>
</feature>